<dbReference type="CDD" id="cd07344">
    <property type="entry name" value="M48_yhfN_like"/>
    <property type="match status" value="1"/>
</dbReference>
<dbReference type="Proteomes" id="UP000078228">
    <property type="component" value="Unassembled WGS sequence"/>
</dbReference>
<dbReference type="EMBL" id="LXHC01000021">
    <property type="protein sequence ID" value="OAU95815.1"/>
    <property type="molecule type" value="Genomic_DNA"/>
</dbReference>
<dbReference type="GO" id="GO:0006508">
    <property type="term" value="P:proteolysis"/>
    <property type="evidence" value="ECO:0007669"/>
    <property type="project" value="UniProtKB-KW"/>
</dbReference>
<keyword evidence="2" id="KW-0482">Metalloprotease</keyword>
<evidence type="ECO:0000259" key="1">
    <source>
        <dbReference type="Pfam" id="PF01863"/>
    </source>
</evidence>
<comment type="caution">
    <text evidence="2">The sequence shown here is derived from an EMBL/GenBank/DDBJ whole genome shotgun (WGS) entry which is preliminary data.</text>
</comment>
<dbReference type="PATRIC" id="fig|480.237.peg.451"/>
<evidence type="ECO:0000313" key="3">
    <source>
        <dbReference type="Proteomes" id="UP000078228"/>
    </source>
</evidence>
<sequence>MAKLIDEFASHGIVLSVQKKQVKHINFRMTQAALKVSAPKHVCDQILTDAIRAKIDWAIRCHRALMMEQAPYETLWGEYLDVAEWLTIHHKDLPTHTFERLKQLSKQALITWIYQDEIRRRMPSLLAKWQPKVGKQASAIRLRKMSSRWGSCNTISAKITLNTHLASYPLGCLEYVLVHELCHLHHANHSADFWRSVENAMPDYQYWHGLLKKSKR</sequence>
<organism evidence="2 3">
    <name type="scientific">Moraxella catarrhalis</name>
    <name type="common">Branhamella catarrhalis</name>
    <dbReference type="NCBI Taxonomy" id="480"/>
    <lineage>
        <taxon>Bacteria</taxon>
        <taxon>Pseudomonadati</taxon>
        <taxon>Pseudomonadota</taxon>
        <taxon>Gammaproteobacteria</taxon>
        <taxon>Moraxellales</taxon>
        <taxon>Moraxellaceae</taxon>
        <taxon>Moraxella</taxon>
    </lineage>
</organism>
<proteinExistence type="predicted"/>
<dbReference type="OrthoDB" id="9811177at2"/>
<keyword evidence="2" id="KW-0645">Protease</keyword>
<protein>
    <submittedName>
        <fullName evidence="2">Zinc metalloprotease</fullName>
        <ecNumber evidence="2">3.4.24.-</ecNumber>
    </submittedName>
</protein>
<dbReference type="Pfam" id="PF01863">
    <property type="entry name" value="YgjP-like"/>
    <property type="match status" value="1"/>
</dbReference>
<dbReference type="GO" id="GO:0008237">
    <property type="term" value="F:metallopeptidase activity"/>
    <property type="evidence" value="ECO:0007669"/>
    <property type="project" value="UniProtKB-KW"/>
</dbReference>
<dbReference type="PANTHER" id="PTHR30399">
    <property type="entry name" value="UNCHARACTERIZED PROTEIN YGJP"/>
    <property type="match status" value="1"/>
</dbReference>
<dbReference type="PANTHER" id="PTHR30399:SF1">
    <property type="entry name" value="UTP PYROPHOSPHATASE"/>
    <property type="match status" value="1"/>
</dbReference>
<accession>A0A198UHJ5</accession>
<gene>
    <name evidence="2" type="ORF">AO384_1173</name>
</gene>
<keyword evidence="2" id="KW-0378">Hydrolase</keyword>
<dbReference type="AlphaFoldDB" id="A0A198UHJ5"/>
<evidence type="ECO:0000313" key="2">
    <source>
        <dbReference type="EMBL" id="OAU95815.1"/>
    </source>
</evidence>
<name>A0A198UHJ5_MORCA</name>
<keyword evidence="3" id="KW-1185">Reference proteome</keyword>
<dbReference type="Gene3D" id="3.30.2010.10">
    <property type="entry name" value="Metalloproteases ('zincins'), catalytic domain"/>
    <property type="match status" value="1"/>
</dbReference>
<reference evidence="2 3" key="1">
    <citation type="journal article" date="2016" name="Genome Biol. Evol.">
        <title>Comparative Genomic Analyses of the Moraxella catarrhalis Serosensitive and Seroresistant Lineages Demonstrate Their Independent Evolution.</title>
        <authorList>
            <person name="Earl J.P."/>
            <person name="de Vries S.P."/>
            <person name="Ahmed A."/>
            <person name="Powell E."/>
            <person name="Schultz M.P."/>
            <person name="Hermans P.W."/>
            <person name="Hill D.J."/>
            <person name="Zhou Z."/>
            <person name="Constantinidou C.I."/>
            <person name="Hu F.Z."/>
            <person name="Bootsma H.J."/>
            <person name="Ehrlich G.D."/>
        </authorList>
    </citation>
    <scope>NUCLEOTIDE SEQUENCE [LARGE SCALE GENOMIC DNA]</scope>
    <source>
        <strain evidence="2 3">Z7542</strain>
    </source>
</reference>
<dbReference type="EC" id="3.4.24.-" evidence="2"/>
<feature type="domain" description="YgjP-like metallopeptidase" evidence="1">
    <location>
        <begin position="23"/>
        <end position="213"/>
    </location>
</feature>
<dbReference type="InterPro" id="IPR002725">
    <property type="entry name" value="YgjP-like_metallopeptidase"/>
</dbReference>
<dbReference type="InterPro" id="IPR053136">
    <property type="entry name" value="UTP_pyrophosphatase-like"/>
</dbReference>